<dbReference type="AlphaFoldDB" id="A0A0G3W7C5"/>
<dbReference type="PATRIC" id="fig|84022.6.peg.1070"/>
<gene>
    <name evidence="3" type="primary">cas4</name>
    <name evidence="3" type="ORF">CACET_c10530</name>
</gene>
<keyword evidence="4" id="KW-1185">Reference proteome</keyword>
<feature type="domain" description="DUF83" evidence="2">
    <location>
        <begin position="7"/>
        <end position="117"/>
    </location>
</feature>
<keyword evidence="1" id="KW-0378">Hydrolase</keyword>
<evidence type="ECO:0000259" key="2">
    <source>
        <dbReference type="Pfam" id="PF01930"/>
    </source>
</evidence>
<keyword evidence="3" id="KW-0269">Exonuclease</keyword>
<dbReference type="Pfam" id="PF01930">
    <property type="entry name" value="Cas_Cas4"/>
    <property type="match status" value="1"/>
</dbReference>
<keyword evidence="3" id="KW-0540">Nuclease</keyword>
<dbReference type="Gene3D" id="3.90.320.10">
    <property type="match status" value="1"/>
</dbReference>
<dbReference type="GO" id="GO:0004527">
    <property type="term" value="F:exonuclease activity"/>
    <property type="evidence" value="ECO:0007669"/>
    <property type="project" value="UniProtKB-KW"/>
</dbReference>
<dbReference type="PANTHER" id="PTHR37168">
    <property type="entry name" value="CRISPR-ASSOCIATED EXONUCLEASE CAS4"/>
    <property type="match status" value="1"/>
</dbReference>
<evidence type="ECO:0000256" key="1">
    <source>
        <dbReference type="ARBA" id="ARBA00022801"/>
    </source>
</evidence>
<sequence>MEEIKITGTLIWYYYICKREVWLMSRQLTPDQEDSNIEIGRFFHEESYKKNKKEISLGNIVIDVIKKENGQLVVGEVKKTSKFKQSARMQLLFYLKQLKDLGIQASGSLMFPKEKKRGFFDRRKGGRIK</sequence>
<dbReference type="Proteomes" id="UP000035704">
    <property type="component" value="Chromosome"/>
</dbReference>
<dbReference type="KEGG" id="cace:CACET_c10530"/>
<dbReference type="InterPro" id="IPR022765">
    <property type="entry name" value="Dna2/Cas4_DUF83"/>
</dbReference>
<accession>A0A0G3W7C5</accession>
<dbReference type="InterPro" id="IPR011604">
    <property type="entry name" value="PDDEXK-like_dom_sf"/>
</dbReference>
<protein>
    <submittedName>
        <fullName evidence="3">CRISPR-associated RecB-family exonuclease Cas4</fullName>
    </submittedName>
</protein>
<name>A0A0G3W7C5_9CLOT</name>
<proteinExistence type="predicted"/>
<evidence type="ECO:0000313" key="3">
    <source>
        <dbReference type="EMBL" id="AKL94556.1"/>
    </source>
</evidence>
<dbReference type="STRING" id="84022.CACET_c10530"/>
<organism evidence="3 4">
    <name type="scientific">Clostridium aceticum</name>
    <dbReference type="NCBI Taxonomy" id="84022"/>
    <lineage>
        <taxon>Bacteria</taxon>
        <taxon>Bacillati</taxon>
        <taxon>Bacillota</taxon>
        <taxon>Clostridia</taxon>
        <taxon>Eubacteriales</taxon>
        <taxon>Clostridiaceae</taxon>
        <taxon>Clostridium</taxon>
    </lineage>
</organism>
<evidence type="ECO:0000313" key="4">
    <source>
        <dbReference type="Proteomes" id="UP000035704"/>
    </source>
</evidence>
<dbReference type="EMBL" id="CP009687">
    <property type="protein sequence ID" value="AKL94556.1"/>
    <property type="molecule type" value="Genomic_DNA"/>
</dbReference>
<dbReference type="PANTHER" id="PTHR37168:SF2">
    <property type="entry name" value="CRISPR-ASSOCIATED EXONUCLEASE CAS4"/>
    <property type="match status" value="1"/>
</dbReference>
<reference evidence="3 4" key="1">
    <citation type="submission" date="2014-10" db="EMBL/GenBank/DDBJ databases">
        <title>Genome sequence of Clostridium aceticum DSM 1496.</title>
        <authorList>
            <person name="Poehlein A."/>
            <person name="Schiel-Bengelsdorf B."/>
            <person name="Gottschalk G."/>
            <person name="Duerre P."/>
            <person name="Daniel R."/>
        </authorList>
    </citation>
    <scope>NUCLEOTIDE SEQUENCE [LARGE SCALE GENOMIC DNA]</scope>
    <source>
        <strain evidence="3 4">DSM 1496</strain>
    </source>
</reference>